<evidence type="ECO:0000313" key="2">
    <source>
        <dbReference type="Proteomes" id="UP001054945"/>
    </source>
</evidence>
<gene>
    <name evidence="1" type="ORF">CEXT_608771</name>
</gene>
<keyword evidence="2" id="KW-1185">Reference proteome</keyword>
<evidence type="ECO:0000313" key="1">
    <source>
        <dbReference type="EMBL" id="GIY50776.1"/>
    </source>
</evidence>
<sequence length="95" mass="11126">MGEGFVLYPSSPCYVPIRSFELIKMTETVANVALRCSKLVYQRLFVSLLLGRWLYLSLDEEIKILDSFCMGIKTYRKIIISERYVMICKNDKCDR</sequence>
<accession>A0AAV4TZB1</accession>
<dbReference type="EMBL" id="BPLR01012024">
    <property type="protein sequence ID" value="GIY50776.1"/>
    <property type="molecule type" value="Genomic_DNA"/>
</dbReference>
<comment type="caution">
    <text evidence="1">The sequence shown here is derived from an EMBL/GenBank/DDBJ whole genome shotgun (WGS) entry which is preliminary data.</text>
</comment>
<dbReference type="Proteomes" id="UP001054945">
    <property type="component" value="Unassembled WGS sequence"/>
</dbReference>
<dbReference type="AlphaFoldDB" id="A0AAV4TZB1"/>
<proteinExistence type="predicted"/>
<name>A0AAV4TZB1_CAEEX</name>
<organism evidence="1 2">
    <name type="scientific">Caerostris extrusa</name>
    <name type="common">Bark spider</name>
    <name type="synonym">Caerostris bankana</name>
    <dbReference type="NCBI Taxonomy" id="172846"/>
    <lineage>
        <taxon>Eukaryota</taxon>
        <taxon>Metazoa</taxon>
        <taxon>Ecdysozoa</taxon>
        <taxon>Arthropoda</taxon>
        <taxon>Chelicerata</taxon>
        <taxon>Arachnida</taxon>
        <taxon>Araneae</taxon>
        <taxon>Araneomorphae</taxon>
        <taxon>Entelegynae</taxon>
        <taxon>Araneoidea</taxon>
        <taxon>Araneidae</taxon>
        <taxon>Caerostris</taxon>
    </lineage>
</organism>
<protein>
    <submittedName>
        <fullName evidence="1">Uncharacterized protein</fullName>
    </submittedName>
</protein>
<reference evidence="1 2" key="1">
    <citation type="submission" date="2021-06" db="EMBL/GenBank/DDBJ databases">
        <title>Caerostris extrusa draft genome.</title>
        <authorList>
            <person name="Kono N."/>
            <person name="Arakawa K."/>
        </authorList>
    </citation>
    <scope>NUCLEOTIDE SEQUENCE [LARGE SCALE GENOMIC DNA]</scope>
</reference>